<dbReference type="InterPro" id="IPR021676">
    <property type="entry name" value="DUF3262"/>
</dbReference>
<dbReference type="EMBL" id="QPJK01000011">
    <property type="protein sequence ID" value="RCW66203.1"/>
    <property type="molecule type" value="Genomic_DNA"/>
</dbReference>
<feature type="transmembrane region" description="Helical" evidence="1">
    <location>
        <begin position="62"/>
        <end position="82"/>
    </location>
</feature>
<protein>
    <submittedName>
        <fullName evidence="2">Integrating conjugative element protein (TIGR03758 family)</fullName>
    </submittedName>
</protein>
<sequence>MHPQVMLHALSNAFAAGSGVAPATMKFVIVSICAAVVLLVALWLVNRIVADYRANDIEAHEAAHSLASVALPVVVLLVLLAWL</sequence>
<organism evidence="2 3">
    <name type="scientific">Pseudorhodoferax soli</name>
    <dbReference type="NCBI Taxonomy" id="545864"/>
    <lineage>
        <taxon>Bacteria</taxon>
        <taxon>Pseudomonadati</taxon>
        <taxon>Pseudomonadota</taxon>
        <taxon>Betaproteobacteria</taxon>
        <taxon>Burkholderiales</taxon>
        <taxon>Comamonadaceae</taxon>
    </lineage>
</organism>
<name>A0A368XE07_9BURK</name>
<reference evidence="2 3" key="1">
    <citation type="submission" date="2018-07" db="EMBL/GenBank/DDBJ databases">
        <title>Genomic Encyclopedia of Type Strains, Phase IV (KMG-IV): sequencing the most valuable type-strain genomes for metagenomic binning, comparative biology and taxonomic classification.</title>
        <authorList>
            <person name="Goeker M."/>
        </authorList>
    </citation>
    <scope>NUCLEOTIDE SEQUENCE [LARGE SCALE GENOMIC DNA]</scope>
    <source>
        <strain evidence="2 3">DSM 21634</strain>
    </source>
</reference>
<gene>
    <name evidence="2" type="ORF">DES41_111161</name>
</gene>
<keyword evidence="3" id="KW-1185">Reference proteome</keyword>
<dbReference type="RefSeq" id="WP_170168346.1">
    <property type="nucleotide sequence ID" value="NZ_QPJK01000011.1"/>
</dbReference>
<evidence type="ECO:0000313" key="2">
    <source>
        <dbReference type="EMBL" id="RCW66203.1"/>
    </source>
</evidence>
<keyword evidence="1" id="KW-0812">Transmembrane</keyword>
<dbReference type="Proteomes" id="UP000252884">
    <property type="component" value="Unassembled WGS sequence"/>
</dbReference>
<evidence type="ECO:0000313" key="3">
    <source>
        <dbReference type="Proteomes" id="UP000252884"/>
    </source>
</evidence>
<accession>A0A368XE07</accession>
<proteinExistence type="predicted"/>
<keyword evidence="1" id="KW-1133">Transmembrane helix</keyword>
<evidence type="ECO:0000256" key="1">
    <source>
        <dbReference type="SAM" id="Phobius"/>
    </source>
</evidence>
<dbReference type="Pfam" id="PF11660">
    <property type="entry name" value="DUF3262"/>
    <property type="match status" value="1"/>
</dbReference>
<dbReference type="AlphaFoldDB" id="A0A368XE07"/>
<feature type="transmembrane region" description="Helical" evidence="1">
    <location>
        <begin position="27"/>
        <end position="50"/>
    </location>
</feature>
<keyword evidence="1" id="KW-0472">Membrane</keyword>
<comment type="caution">
    <text evidence="2">The sequence shown here is derived from an EMBL/GenBank/DDBJ whole genome shotgun (WGS) entry which is preliminary data.</text>
</comment>